<feature type="region of interest" description="Disordered" evidence="5">
    <location>
        <begin position="1559"/>
        <end position="1584"/>
    </location>
</feature>
<dbReference type="Pfam" id="PF07933">
    <property type="entry name" value="DUF1681"/>
    <property type="match status" value="1"/>
</dbReference>
<feature type="region of interest" description="Disordered" evidence="5">
    <location>
        <begin position="313"/>
        <end position="397"/>
    </location>
</feature>
<feature type="compositionally biased region" description="Basic residues" evidence="5">
    <location>
        <begin position="1562"/>
        <end position="1578"/>
    </location>
</feature>
<feature type="compositionally biased region" description="Pro residues" evidence="5">
    <location>
        <begin position="187"/>
        <end position="200"/>
    </location>
</feature>
<feature type="compositionally biased region" description="Polar residues" evidence="5">
    <location>
        <begin position="1075"/>
        <end position="1092"/>
    </location>
</feature>
<feature type="region of interest" description="Disordered" evidence="5">
    <location>
        <begin position="166"/>
        <end position="270"/>
    </location>
</feature>
<feature type="domain" description="Little elongation complex subunit 2 C-terminal" evidence="7">
    <location>
        <begin position="1351"/>
        <end position="1549"/>
    </location>
</feature>
<feature type="region of interest" description="Disordered" evidence="5">
    <location>
        <begin position="1274"/>
        <end position="1313"/>
    </location>
</feature>
<gene>
    <name evidence="8" type="ORF">CGI_10015804</name>
</gene>
<feature type="compositionally biased region" description="Basic and acidic residues" evidence="5">
    <location>
        <begin position="1133"/>
        <end position="1143"/>
    </location>
</feature>
<feature type="compositionally biased region" description="Basic and acidic residues" evidence="5">
    <location>
        <begin position="343"/>
        <end position="363"/>
    </location>
</feature>
<evidence type="ECO:0000256" key="3">
    <source>
        <dbReference type="ARBA" id="ARBA00022583"/>
    </source>
</evidence>
<dbReference type="InterPro" id="IPR011993">
    <property type="entry name" value="PH-like_dom_sf"/>
</dbReference>
<feature type="domain" description="NECAP PHear" evidence="6">
    <location>
        <begin position="4"/>
        <end position="160"/>
    </location>
</feature>
<dbReference type="GO" id="GO:0042796">
    <property type="term" value="P:snRNA transcription by RNA polymerase III"/>
    <property type="evidence" value="ECO:0007669"/>
    <property type="project" value="TreeGrafter"/>
</dbReference>
<feature type="compositionally biased region" description="Basic and acidic residues" evidence="5">
    <location>
        <begin position="667"/>
        <end position="677"/>
    </location>
</feature>
<evidence type="ECO:0000313" key="8">
    <source>
        <dbReference type="EMBL" id="EKC39760.1"/>
    </source>
</evidence>
<feature type="region of interest" description="Disordered" evidence="5">
    <location>
        <begin position="794"/>
        <end position="846"/>
    </location>
</feature>
<evidence type="ECO:0000259" key="7">
    <source>
        <dbReference type="Pfam" id="PF10505"/>
    </source>
</evidence>
<comment type="similarity">
    <text evidence="1">Belongs to the NECAP family.</text>
</comment>
<dbReference type="EMBL" id="JH818255">
    <property type="protein sequence ID" value="EKC39760.1"/>
    <property type="molecule type" value="Genomic_DNA"/>
</dbReference>
<sequence>MADYESVLCVKNNVHVYRIPPRPSNRGYRASDWKLDAPDWDGRLRVVAKGKELFIKLEDKTSGELFAQCPVDNHPGLAVESVTDSSRYFVIRIKDESGRSAFIGIGFDDRSDSFDLNVALQDHFKWLKKEEEAQVTTKEFNTGPKLDLGFKEGQTITINVAKTKKYVGSETTSSKPRPKGGNSGVFLPPPPGGVKLPPPTGGVLPQTFSAPPSGNVSQPQSQSQVNNSSGHVDLLDFDFGESPSSGSVNSAPAKPVQGNSDPWGDFTGAGNKKPINGIDCFFSEESFNKYSGIPSTLEERLLMRIRQMKGEPVCPSVTHRQNETASDVRFEPPESAEGTSGKKLSDKPTKPKGKIDEQKEKSNSKTKNAPEPQGKQKKRVEPPLVKKIAPPRKSRFSHDQQKRYVYLYRKYSHKTTIDTTEEERVEMRELQLLTKEVLEEQAEFQQFQETLANTCHKTDYTYMHPAARSFMEDYIQSRKKEAELYPKYYNAETSFEIDGEGSLPKMVYIKPLLQLGVVPKMILPTVTQQLKPELPLDSPAVNQQYPVSKNRNHKPSAWNHEPCSIDQNAEHLSVENRAHIVISSGALQCLVDNHAPKHLEHWEMPITVKDFPLKEGDKVTVHRVVFIDRPFLPPQLTPKEKNTKYFKTVLKSFIAKPLQKGHVFSKLDDSETQERTFKSTPQVTPQSAGSNECGSSKRTAGKKRSKNGAVKKEEPFCSEDVLLEDLECFGTAKKKLNSLSKHKQTPMLDTDEDSQSQIKNELDSVSAIKHKKFKDKGKSFDSDQDLLRKIREMHKTPKGVSAVQPVTQPELETKEVKTDSCEITSDSQEEFKETDSQLLSDNDSDKKTCEGCEVNVITEAKENATNIEGNAIKNIDTSAGNEFSQRLEENKTVVLEKSEPLTIPWRTPEPINENKKPSVSPRKSRRLQARSVAVRSEEDSSEDEEDKLYIMESPTKKMEVIEDAPASPSPASPEPDISDVEVCKIIPIGSDYASDSVQSPPRKQESPASPEKGGVSGITEAFPCPIIPLCRESEDESGDLSSQVQTLKQVNLGSDGGFDKPYGTPLRRSNRHKSPSQSLESLSAESDQNTNFACKMESAPIEGKEENSDNEVIAKKRKCKKDVITSESEDDIKEAKKKSEEPVKKRRGRPRKNPIPESVEPKENESMGKVVPPCRMTTRSKSSVGGTSEDETSEKEMQTRGRRKRKSETEVFNEINTAAAKSVKENLKAVKSQVAENDKQALKVSAETSAVGTNRMRSLDTENILGKIGPQRRVSHVGKQTTVPASNPEFSQQSDVKARGGKKTSKPTNKTEDEFSLDNILSVQQKLLKSSEEQNIPANPVENVDHIFKFPMRNNVTYNLWDLGGFKVIVRCNIHGVMRDLNQQLSFIHLIPKLEYQCQFGMEQVTASETARTWISSYIRPSCRVLRARFHTQRTELVSLEELQAAQLIPPTQNFSPGKAFLMLQNIFHHLHQLSPGQYLLAHKKFSDKCVIKKATEGHKRGSYDLHFQQLGFADPDFDKMKVPWIPLDPAIMIPYHTLNGRIPLTFDPSDFKFNFTSQNKTTKRKKKNRGKRNKGKAKIPASK</sequence>
<dbReference type="GO" id="GO:0008023">
    <property type="term" value="C:transcription elongation factor complex"/>
    <property type="evidence" value="ECO:0007669"/>
    <property type="project" value="InterPro"/>
</dbReference>
<feature type="compositionally biased region" description="Basic and acidic residues" evidence="5">
    <location>
        <begin position="811"/>
        <end position="820"/>
    </location>
</feature>
<dbReference type="GO" id="GO:0016020">
    <property type="term" value="C:membrane"/>
    <property type="evidence" value="ECO:0007669"/>
    <property type="project" value="InterPro"/>
</dbReference>
<dbReference type="GO" id="GO:0042795">
    <property type="term" value="P:snRNA transcription by RNA polymerase II"/>
    <property type="evidence" value="ECO:0007669"/>
    <property type="project" value="TreeGrafter"/>
</dbReference>
<dbReference type="GO" id="GO:0045945">
    <property type="term" value="P:positive regulation of transcription by RNA polymerase III"/>
    <property type="evidence" value="ECO:0007669"/>
    <property type="project" value="TreeGrafter"/>
</dbReference>
<dbReference type="SUPFAM" id="SSF50729">
    <property type="entry name" value="PH domain-like"/>
    <property type="match status" value="1"/>
</dbReference>
<dbReference type="FunFam" id="2.30.29.30:FF:000064">
    <property type="entry name" value="Adaptin ear-binding coat-associated protein 1"/>
    <property type="match status" value="1"/>
</dbReference>
<evidence type="ECO:0000256" key="5">
    <source>
        <dbReference type="SAM" id="MobiDB-lite"/>
    </source>
</evidence>
<feature type="compositionally biased region" description="Low complexity" evidence="5">
    <location>
        <begin position="201"/>
        <end position="230"/>
    </location>
</feature>
<feature type="compositionally biased region" description="Polar residues" evidence="5">
    <location>
        <begin position="1039"/>
        <end position="1052"/>
    </location>
</feature>
<keyword evidence="3" id="KW-0254">Endocytosis</keyword>
<feature type="region of interest" description="Disordered" evidence="5">
    <location>
        <begin position="667"/>
        <end position="711"/>
    </location>
</feature>
<proteinExistence type="inferred from homology"/>
<name>K1REF2_MAGGI</name>
<feature type="compositionally biased region" description="Polar residues" evidence="5">
    <location>
        <begin position="1278"/>
        <end position="1295"/>
    </location>
</feature>
<feature type="compositionally biased region" description="Polar residues" evidence="5">
    <location>
        <begin position="1177"/>
        <end position="1186"/>
    </location>
</feature>
<evidence type="ECO:0000256" key="1">
    <source>
        <dbReference type="ARBA" id="ARBA00007736"/>
    </source>
</evidence>
<evidence type="ECO:0000256" key="2">
    <source>
        <dbReference type="ARBA" id="ARBA00022448"/>
    </source>
</evidence>
<accession>K1REF2</accession>
<feature type="compositionally biased region" description="Polar residues" evidence="5">
    <location>
        <begin position="678"/>
        <end position="698"/>
    </location>
</feature>
<feature type="region of interest" description="Disordered" evidence="5">
    <location>
        <begin position="897"/>
        <end position="1212"/>
    </location>
</feature>
<dbReference type="CDD" id="cd13228">
    <property type="entry name" value="PHear_NECAP"/>
    <property type="match status" value="1"/>
</dbReference>
<dbReference type="InParanoid" id="K1REF2"/>
<dbReference type="GO" id="GO:0015031">
    <property type="term" value="P:protein transport"/>
    <property type="evidence" value="ECO:0007669"/>
    <property type="project" value="UniProtKB-KW"/>
</dbReference>
<dbReference type="Pfam" id="PF10505">
    <property type="entry name" value="NARG2_C"/>
    <property type="match status" value="1"/>
</dbReference>
<dbReference type="Gene3D" id="2.30.29.30">
    <property type="entry name" value="Pleckstrin-homology domain (PH domain)/Phosphotyrosine-binding domain (PTB)"/>
    <property type="match status" value="1"/>
</dbReference>
<dbReference type="InterPro" id="IPR019535">
    <property type="entry name" value="ICE2_C"/>
</dbReference>
<dbReference type="PANTHER" id="PTHR14633">
    <property type="entry name" value="LITTLE ELONGATION COMPLEX SUBUNIT 2"/>
    <property type="match status" value="1"/>
</dbReference>
<keyword evidence="2" id="KW-0813">Transport</keyword>
<dbReference type="PANTHER" id="PTHR14633:SF3">
    <property type="entry name" value="LITTLE ELONGATION COMPLEX SUBUNIT 2"/>
    <property type="match status" value="1"/>
</dbReference>
<evidence type="ECO:0000259" key="6">
    <source>
        <dbReference type="Pfam" id="PF07933"/>
    </source>
</evidence>
<organism evidence="8">
    <name type="scientific">Magallana gigas</name>
    <name type="common">Pacific oyster</name>
    <name type="synonym">Crassostrea gigas</name>
    <dbReference type="NCBI Taxonomy" id="29159"/>
    <lineage>
        <taxon>Eukaryota</taxon>
        <taxon>Metazoa</taxon>
        <taxon>Spiralia</taxon>
        <taxon>Lophotrochozoa</taxon>
        <taxon>Mollusca</taxon>
        <taxon>Bivalvia</taxon>
        <taxon>Autobranchia</taxon>
        <taxon>Pteriomorphia</taxon>
        <taxon>Ostreida</taxon>
        <taxon>Ostreoidea</taxon>
        <taxon>Ostreidae</taxon>
        <taxon>Magallana</taxon>
    </lineage>
</organism>
<evidence type="ECO:0000256" key="4">
    <source>
        <dbReference type="ARBA" id="ARBA00022927"/>
    </source>
</evidence>
<protein>
    <submittedName>
        <fullName evidence="8">Adaptin ear-binding coat-associated protein 1</fullName>
    </submittedName>
</protein>
<dbReference type="HOGENOM" id="CLU_244990_0_0_1"/>
<reference evidence="8" key="1">
    <citation type="journal article" date="2012" name="Nature">
        <title>The oyster genome reveals stress adaptation and complexity of shell formation.</title>
        <authorList>
            <person name="Zhang G."/>
            <person name="Fang X."/>
            <person name="Guo X."/>
            <person name="Li L."/>
            <person name="Luo R."/>
            <person name="Xu F."/>
            <person name="Yang P."/>
            <person name="Zhang L."/>
            <person name="Wang X."/>
            <person name="Qi H."/>
            <person name="Xiong Z."/>
            <person name="Que H."/>
            <person name="Xie Y."/>
            <person name="Holland P.W."/>
            <person name="Paps J."/>
            <person name="Zhu Y."/>
            <person name="Wu F."/>
            <person name="Chen Y."/>
            <person name="Wang J."/>
            <person name="Peng C."/>
            <person name="Meng J."/>
            <person name="Yang L."/>
            <person name="Liu J."/>
            <person name="Wen B."/>
            <person name="Zhang N."/>
            <person name="Huang Z."/>
            <person name="Zhu Q."/>
            <person name="Feng Y."/>
            <person name="Mount A."/>
            <person name="Hedgecock D."/>
            <person name="Xu Z."/>
            <person name="Liu Y."/>
            <person name="Domazet-Loso T."/>
            <person name="Du Y."/>
            <person name="Sun X."/>
            <person name="Zhang S."/>
            <person name="Liu B."/>
            <person name="Cheng P."/>
            <person name="Jiang X."/>
            <person name="Li J."/>
            <person name="Fan D."/>
            <person name="Wang W."/>
            <person name="Fu W."/>
            <person name="Wang T."/>
            <person name="Wang B."/>
            <person name="Zhang J."/>
            <person name="Peng Z."/>
            <person name="Li Y."/>
            <person name="Li N."/>
            <person name="Wang J."/>
            <person name="Chen M."/>
            <person name="He Y."/>
            <person name="Tan F."/>
            <person name="Song X."/>
            <person name="Zheng Q."/>
            <person name="Huang R."/>
            <person name="Yang H."/>
            <person name="Du X."/>
            <person name="Chen L."/>
            <person name="Yang M."/>
            <person name="Gaffney P.M."/>
            <person name="Wang S."/>
            <person name="Luo L."/>
            <person name="She Z."/>
            <person name="Ming Y."/>
            <person name="Huang W."/>
            <person name="Zhang S."/>
            <person name="Huang B."/>
            <person name="Zhang Y."/>
            <person name="Qu T."/>
            <person name="Ni P."/>
            <person name="Miao G."/>
            <person name="Wang J."/>
            <person name="Wang Q."/>
            <person name="Steinberg C.E."/>
            <person name="Wang H."/>
            <person name="Li N."/>
            <person name="Qian L."/>
            <person name="Zhang G."/>
            <person name="Li Y."/>
            <person name="Yang H."/>
            <person name="Liu X."/>
            <person name="Wang J."/>
            <person name="Yin Y."/>
            <person name="Wang J."/>
        </authorList>
    </citation>
    <scope>NUCLEOTIDE SEQUENCE [LARGE SCALE GENOMIC DNA]</scope>
    <source>
        <strain evidence="8">05x7-T-G4-1.051#20</strain>
    </source>
</reference>
<dbReference type="GO" id="GO:0006897">
    <property type="term" value="P:endocytosis"/>
    <property type="evidence" value="ECO:0007669"/>
    <property type="project" value="UniProtKB-KW"/>
</dbReference>
<keyword evidence="4" id="KW-0653">Protein transport</keyword>
<dbReference type="InterPro" id="IPR012466">
    <property type="entry name" value="NECAP_PHear"/>
</dbReference>
<feature type="compositionally biased region" description="Basic and acidic residues" evidence="5">
    <location>
        <begin position="320"/>
        <end position="332"/>
    </location>
</feature>